<dbReference type="InterPro" id="IPR036396">
    <property type="entry name" value="Cyt_P450_sf"/>
</dbReference>
<dbReference type="InterPro" id="IPR050182">
    <property type="entry name" value="Cytochrome_P450_fam2"/>
</dbReference>
<evidence type="ECO:0000256" key="1">
    <source>
        <dbReference type="ARBA" id="ARBA00001971"/>
    </source>
</evidence>
<dbReference type="PROSITE" id="PS00086">
    <property type="entry name" value="CYTOCHROME_P450"/>
    <property type="match status" value="1"/>
</dbReference>
<dbReference type="GO" id="GO:0005506">
    <property type="term" value="F:iron ion binding"/>
    <property type="evidence" value="ECO:0007669"/>
    <property type="project" value="InterPro"/>
</dbReference>
<evidence type="ECO:0000256" key="15">
    <source>
        <dbReference type="RuleBase" id="RU000461"/>
    </source>
</evidence>
<keyword evidence="11 14" id="KW-0408">Iron</keyword>
<keyword evidence="10 15" id="KW-0560">Oxidoreductase</keyword>
<feature type="binding site" description="axial binding residue" evidence="14">
    <location>
        <position position="184"/>
    </location>
    <ligand>
        <name>heme</name>
        <dbReference type="ChEBI" id="CHEBI:30413"/>
    </ligand>
    <ligandPart>
        <name>Fe</name>
        <dbReference type="ChEBI" id="CHEBI:18248"/>
    </ligandPart>
</feature>
<dbReference type="GO" id="GO:0006082">
    <property type="term" value="P:organic acid metabolic process"/>
    <property type="evidence" value="ECO:0007669"/>
    <property type="project" value="TreeGrafter"/>
</dbReference>
<evidence type="ECO:0000256" key="7">
    <source>
        <dbReference type="ARBA" id="ARBA00022723"/>
    </source>
</evidence>
<proteinExistence type="inferred from homology"/>
<evidence type="ECO:0000256" key="6">
    <source>
        <dbReference type="ARBA" id="ARBA00022617"/>
    </source>
</evidence>
<dbReference type="OrthoDB" id="6415694at2759"/>
<evidence type="ECO:0000256" key="3">
    <source>
        <dbReference type="ARBA" id="ARBA00004174"/>
    </source>
</evidence>
<evidence type="ECO:0000256" key="13">
    <source>
        <dbReference type="ARBA" id="ARBA00023136"/>
    </source>
</evidence>
<dbReference type="InterPro" id="IPR002401">
    <property type="entry name" value="Cyt_P450_E_grp-I"/>
</dbReference>
<dbReference type="Gene3D" id="1.10.630.10">
    <property type="entry name" value="Cytochrome P450"/>
    <property type="match status" value="1"/>
</dbReference>
<dbReference type="EMBL" id="JABSTR010000006">
    <property type="protein sequence ID" value="KAH9372492.1"/>
    <property type="molecule type" value="Genomic_DNA"/>
</dbReference>
<gene>
    <name evidence="16" type="ORF">HPB48_023093</name>
</gene>
<comment type="similarity">
    <text evidence="5 15">Belongs to the cytochrome P450 family.</text>
</comment>
<dbReference type="GO" id="GO:0005789">
    <property type="term" value="C:endoplasmic reticulum membrane"/>
    <property type="evidence" value="ECO:0007669"/>
    <property type="project" value="UniProtKB-SubCell"/>
</dbReference>
<keyword evidence="13" id="KW-0472">Membrane</keyword>
<comment type="cofactor">
    <cofactor evidence="1 14">
        <name>heme</name>
        <dbReference type="ChEBI" id="CHEBI:30413"/>
    </cofactor>
</comment>
<dbReference type="PANTHER" id="PTHR24300:SF375">
    <property type="entry name" value="CYTOCHROME P450 FAMILY"/>
    <property type="match status" value="1"/>
</dbReference>
<evidence type="ECO:0000256" key="9">
    <source>
        <dbReference type="ARBA" id="ARBA00022848"/>
    </source>
</evidence>
<accession>A0A9J6GDM4</accession>
<evidence type="ECO:0000256" key="10">
    <source>
        <dbReference type="ARBA" id="ARBA00023002"/>
    </source>
</evidence>
<evidence type="ECO:0000256" key="11">
    <source>
        <dbReference type="ARBA" id="ARBA00023004"/>
    </source>
</evidence>
<keyword evidence="7 14" id="KW-0479">Metal-binding</keyword>
<dbReference type="InterPro" id="IPR017972">
    <property type="entry name" value="Cyt_P450_CS"/>
</dbReference>
<dbReference type="AlphaFoldDB" id="A0A9J6GDM4"/>
<dbReference type="SUPFAM" id="SSF48264">
    <property type="entry name" value="Cytochrome P450"/>
    <property type="match status" value="1"/>
</dbReference>
<keyword evidence="8" id="KW-0256">Endoplasmic reticulum</keyword>
<dbReference type="GO" id="GO:0020037">
    <property type="term" value="F:heme binding"/>
    <property type="evidence" value="ECO:0007669"/>
    <property type="project" value="InterPro"/>
</dbReference>
<protein>
    <recommendedName>
        <fullName evidence="18">Cytochrome P450</fullName>
    </recommendedName>
</protein>
<dbReference type="VEuPathDB" id="VectorBase:HLOH_041892"/>
<comment type="caution">
    <text evidence="16">The sequence shown here is derived from an EMBL/GenBank/DDBJ whole genome shotgun (WGS) entry which is preliminary data.</text>
</comment>
<comment type="subcellular location">
    <subcellularLocation>
        <location evidence="4">Endoplasmic reticulum membrane</location>
        <topology evidence="4">Peripheral membrane protein</topology>
    </subcellularLocation>
    <subcellularLocation>
        <location evidence="3">Microsome membrane</location>
        <topology evidence="3">Peripheral membrane protein</topology>
    </subcellularLocation>
</comment>
<dbReference type="OMA" id="NIWATAR"/>
<evidence type="ECO:0000256" key="8">
    <source>
        <dbReference type="ARBA" id="ARBA00022824"/>
    </source>
</evidence>
<organism evidence="16 17">
    <name type="scientific">Haemaphysalis longicornis</name>
    <name type="common">Bush tick</name>
    <dbReference type="NCBI Taxonomy" id="44386"/>
    <lineage>
        <taxon>Eukaryota</taxon>
        <taxon>Metazoa</taxon>
        <taxon>Ecdysozoa</taxon>
        <taxon>Arthropoda</taxon>
        <taxon>Chelicerata</taxon>
        <taxon>Arachnida</taxon>
        <taxon>Acari</taxon>
        <taxon>Parasitiformes</taxon>
        <taxon>Ixodida</taxon>
        <taxon>Ixodoidea</taxon>
        <taxon>Ixodidae</taxon>
        <taxon>Haemaphysalinae</taxon>
        <taxon>Haemaphysalis</taxon>
    </lineage>
</organism>
<dbReference type="GO" id="GO:0006805">
    <property type="term" value="P:xenobiotic metabolic process"/>
    <property type="evidence" value="ECO:0007669"/>
    <property type="project" value="TreeGrafter"/>
</dbReference>
<keyword evidence="9" id="KW-0492">Microsome</keyword>
<evidence type="ECO:0000256" key="2">
    <source>
        <dbReference type="ARBA" id="ARBA00003690"/>
    </source>
</evidence>
<keyword evidence="12 15" id="KW-0503">Monooxygenase</keyword>
<dbReference type="PRINTS" id="PR00385">
    <property type="entry name" value="P450"/>
</dbReference>
<reference evidence="16 17" key="1">
    <citation type="journal article" date="2020" name="Cell">
        <title>Large-Scale Comparative Analyses of Tick Genomes Elucidate Their Genetic Diversity and Vector Capacities.</title>
        <authorList>
            <consortium name="Tick Genome and Microbiome Consortium (TIGMIC)"/>
            <person name="Jia N."/>
            <person name="Wang J."/>
            <person name="Shi W."/>
            <person name="Du L."/>
            <person name="Sun Y."/>
            <person name="Zhan W."/>
            <person name="Jiang J.F."/>
            <person name="Wang Q."/>
            <person name="Zhang B."/>
            <person name="Ji P."/>
            <person name="Bell-Sakyi L."/>
            <person name="Cui X.M."/>
            <person name="Yuan T.T."/>
            <person name="Jiang B.G."/>
            <person name="Yang W.F."/>
            <person name="Lam T.T."/>
            <person name="Chang Q.C."/>
            <person name="Ding S.J."/>
            <person name="Wang X.J."/>
            <person name="Zhu J.G."/>
            <person name="Ruan X.D."/>
            <person name="Zhao L."/>
            <person name="Wei J.T."/>
            <person name="Ye R.Z."/>
            <person name="Que T.C."/>
            <person name="Du C.H."/>
            <person name="Zhou Y.H."/>
            <person name="Cheng J.X."/>
            <person name="Dai P.F."/>
            <person name="Guo W.B."/>
            <person name="Han X.H."/>
            <person name="Huang E.J."/>
            <person name="Li L.F."/>
            <person name="Wei W."/>
            <person name="Gao Y.C."/>
            <person name="Liu J.Z."/>
            <person name="Shao H.Z."/>
            <person name="Wang X."/>
            <person name="Wang C.C."/>
            <person name="Yang T.C."/>
            <person name="Huo Q.B."/>
            <person name="Li W."/>
            <person name="Chen H.Y."/>
            <person name="Chen S.E."/>
            <person name="Zhou L.G."/>
            <person name="Ni X.B."/>
            <person name="Tian J.H."/>
            <person name="Sheng Y."/>
            <person name="Liu T."/>
            <person name="Pan Y.S."/>
            <person name="Xia L.Y."/>
            <person name="Li J."/>
            <person name="Zhao F."/>
            <person name="Cao W.C."/>
        </authorList>
    </citation>
    <scope>NUCLEOTIDE SEQUENCE [LARGE SCALE GENOMIC DNA]</scope>
    <source>
        <strain evidence="16">HaeL-2018</strain>
    </source>
</reference>
<dbReference type="FunFam" id="1.10.630.10:FF:000238">
    <property type="entry name" value="Cytochrome P450 2A6"/>
    <property type="match status" value="1"/>
</dbReference>
<evidence type="ECO:0000313" key="16">
    <source>
        <dbReference type="EMBL" id="KAH9372492.1"/>
    </source>
</evidence>
<evidence type="ECO:0008006" key="18">
    <source>
        <dbReference type="Google" id="ProtNLM"/>
    </source>
</evidence>
<comment type="function">
    <text evidence="2">May be involved in the metabolism of insect hormones and in the breakdown of synthetic insecticides.</text>
</comment>
<evidence type="ECO:0000256" key="12">
    <source>
        <dbReference type="ARBA" id="ARBA00023033"/>
    </source>
</evidence>
<keyword evidence="17" id="KW-1185">Reference proteome</keyword>
<name>A0A9J6GDM4_HAELO</name>
<dbReference type="PRINTS" id="PR00463">
    <property type="entry name" value="EP450I"/>
</dbReference>
<dbReference type="PANTHER" id="PTHR24300">
    <property type="entry name" value="CYTOCHROME P450 508A4-RELATED"/>
    <property type="match status" value="1"/>
</dbReference>
<dbReference type="Pfam" id="PF00067">
    <property type="entry name" value="p450"/>
    <property type="match status" value="1"/>
</dbReference>
<evidence type="ECO:0000256" key="4">
    <source>
        <dbReference type="ARBA" id="ARBA00004406"/>
    </source>
</evidence>
<evidence type="ECO:0000256" key="14">
    <source>
        <dbReference type="PIRSR" id="PIRSR602401-1"/>
    </source>
</evidence>
<sequence length="236" mass="27428">MDPDFNRDFIDGYLKKIKEHETDPTSNFSPQLLVGNVINLFVGGSHTVAIAIRWHMLNFANNPDTVQARVQREIDDVVGRERQPSWEDRNKMPFTMACMWEMQRWKPSNLPGVPRGTSEETVVDEFFIPKGTTIFPNIYAVHHDPKLWKEPYKFDPSRFLNVDGTLIHPKPEYLMPFSIGKRMCPGEILAVVEIFLYITCLLQKYRIVPELGKIPELDGEIPLEELNHYKLIFTPR</sequence>
<keyword evidence="6 14" id="KW-0349">Heme</keyword>
<evidence type="ECO:0000313" key="17">
    <source>
        <dbReference type="Proteomes" id="UP000821853"/>
    </source>
</evidence>
<dbReference type="Proteomes" id="UP000821853">
    <property type="component" value="Chromosome 4"/>
</dbReference>
<dbReference type="GO" id="GO:0016712">
    <property type="term" value="F:oxidoreductase activity, acting on paired donors, with incorporation or reduction of molecular oxygen, reduced flavin or flavoprotein as one donor, and incorporation of one atom of oxygen"/>
    <property type="evidence" value="ECO:0007669"/>
    <property type="project" value="TreeGrafter"/>
</dbReference>
<dbReference type="InterPro" id="IPR001128">
    <property type="entry name" value="Cyt_P450"/>
</dbReference>
<evidence type="ECO:0000256" key="5">
    <source>
        <dbReference type="ARBA" id="ARBA00010617"/>
    </source>
</evidence>